<accession>A0A8I1M509</accession>
<evidence type="ECO:0000256" key="2">
    <source>
        <dbReference type="ARBA" id="ARBA00022977"/>
    </source>
</evidence>
<dbReference type="Pfam" id="PF02581">
    <property type="entry name" value="TMP-TENI"/>
    <property type="match status" value="1"/>
</dbReference>
<dbReference type="GO" id="GO:0004789">
    <property type="term" value="F:thiamine-phosphate diphosphorylase activity"/>
    <property type="evidence" value="ECO:0007669"/>
    <property type="project" value="TreeGrafter"/>
</dbReference>
<comment type="caution">
    <text evidence="4">The sequence shown here is derived from an EMBL/GenBank/DDBJ whole genome shotgun (WGS) entry which is preliminary data.</text>
</comment>
<dbReference type="GO" id="GO:0005737">
    <property type="term" value="C:cytoplasm"/>
    <property type="evidence" value="ECO:0007669"/>
    <property type="project" value="TreeGrafter"/>
</dbReference>
<dbReference type="RefSeq" id="WP_206926480.1">
    <property type="nucleotide sequence ID" value="NZ_JAEKJW010000001.1"/>
</dbReference>
<dbReference type="PANTHER" id="PTHR20857:SF23">
    <property type="entry name" value="THIAMINE BIOSYNTHETIC BIFUNCTIONAL ENZYME"/>
    <property type="match status" value="1"/>
</dbReference>
<evidence type="ECO:0000313" key="4">
    <source>
        <dbReference type="EMBL" id="MBN8195287.1"/>
    </source>
</evidence>
<evidence type="ECO:0000256" key="1">
    <source>
        <dbReference type="ARBA" id="ARBA00004948"/>
    </source>
</evidence>
<sequence>MDDTLLKQARQLNLRNSRPGSVFPPVILLTDDHRLPDPRSAIKQLPRNSMVIFRHYNHPDRPKLAASLRQLCRRRQILFLVADDLGLALEISADGIHVPEYRILKTPGIYHQIPTGMITTSACHGIKTLRHMALLPSRHRASGALISPVFSTQSHPDTSGLSLQKVQQMAMLCHTLGITPVGLGGINRKTCRNLRPSALASLAGIGFSSE</sequence>
<organism evidence="4 5">
    <name type="scientific">Thalassospira povalilytica</name>
    <dbReference type="NCBI Taxonomy" id="732237"/>
    <lineage>
        <taxon>Bacteria</taxon>
        <taxon>Pseudomonadati</taxon>
        <taxon>Pseudomonadota</taxon>
        <taxon>Alphaproteobacteria</taxon>
        <taxon>Rhodospirillales</taxon>
        <taxon>Thalassospiraceae</taxon>
        <taxon>Thalassospira</taxon>
    </lineage>
</organism>
<dbReference type="InterPro" id="IPR036206">
    <property type="entry name" value="ThiamineP_synth_sf"/>
</dbReference>
<dbReference type="InterPro" id="IPR022998">
    <property type="entry name" value="ThiamineP_synth_TenI"/>
</dbReference>
<dbReference type="PANTHER" id="PTHR20857">
    <property type="entry name" value="THIAMINE-PHOSPHATE PYROPHOSPHORYLASE"/>
    <property type="match status" value="1"/>
</dbReference>
<evidence type="ECO:0000313" key="5">
    <source>
        <dbReference type="Proteomes" id="UP000664405"/>
    </source>
</evidence>
<protein>
    <submittedName>
        <fullName evidence="4">Thiamine phosphate synthase</fullName>
    </submittedName>
</protein>
<proteinExistence type="predicted"/>
<dbReference type="CDD" id="cd00564">
    <property type="entry name" value="TMP_TenI"/>
    <property type="match status" value="1"/>
</dbReference>
<dbReference type="SUPFAM" id="SSF51391">
    <property type="entry name" value="Thiamin phosphate synthase"/>
    <property type="match status" value="1"/>
</dbReference>
<dbReference type="Proteomes" id="UP000664405">
    <property type="component" value="Unassembled WGS sequence"/>
</dbReference>
<name>A0A8I1M509_9PROT</name>
<dbReference type="Gene3D" id="3.20.20.70">
    <property type="entry name" value="Aldolase class I"/>
    <property type="match status" value="1"/>
</dbReference>
<reference evidence="4" key="1">
    <citation type="submission" date="2020-12" db="EMBL/GenBank/DDBJ databases">
        <title>Oil enriched cultivation method for isolating marine PHA-producing bacteria.</title>
        <authorList>
            <person name="Zheng W."/>
            <person name="Yu S."/>
            <person name="Huang Y."/>
        </authorList>
    </citation>
    <scope>NUCLEOTIDE SEQUENCE</scope>
    <source>
        <strain evidence="4">SY-2-3</strain>
    </source>
</reference>
<dbReference type="InterPro" id="IPR013785">
    <property type="entry name" value="Aldolase_TIM"/>
</dbReference>
<gene>
    <name evidence="4" type="ORF">JF547_02035</name>
</gene>
<dbReference type="AlphaFoldDB" id="A0A8I1M509"/>
<evidence type="ECO:0000259" key="3">
    <source>
        <dbReference type="Pfam" id="PF02581"/>
    </source>
</evidence>
<feature type="domain" description="Thiamine phosphate synthase/TenI" evidence="3">
    <location>
        <begin position="49"/>
        <end position="203"/>
    </location>
</feature>
<dbReference type="GO" id="GO:0009228">
    <property type="term" value="P:thiamine biosynthetic process"/>
    <property type="evidence" value="ECO:0007669"/>
    <property type="project" value="UniProtKB-KW"/>
</dbReference>
<dbReference type="EMBL" id="JAEKJW010000001">
    <property type="protein sequence ID" value="MBN8195287.1"/>
    <property type="molecule type" value="Genomic_DNA"/>
</dbReference>
<comment type="pathway">
    <text evidence="1">Cofactor biosynthesis; thiamine diphosphate biosynthesis.</text>
</comment>
<keyword evidence="2" id="KW-0784">Thiamine biosynthesis</keyword>